<dbReference type="Pfam" id="PF12860">
    <property type="entry name" value="PAS_7"/>
    <property type="match status" value="1"/>
</dbReference>
<dbReference type="Gene3D" id="3.30.450.20">
    <property type="entry name" value="PAS domain"/>
    <property type="match status" value="2"/>
</dbReference>
<evidence type="ECO:0000259" key="3">
    <source>
        <dbReference type="PROSITE" id="PS50112"/>
    </source>
</evidence>
<feature type="transmembrane region" description="Helical" evidence="2">
    <location>
        <begin position="197"/>
        <end position="217"/>
    </location>
</feature>
<reference evidence="6" key="1">
    <citation type="journal article" date="2019" name="Int. J. Syst. Evol. Microbiol.">
        <title>The Global Catalogue of Microorganisms (GCM) 10K type strain sequencing project: providing services to taxonomists for standard genome sequencing and annotation.</title>
        <authorList>
            <consortium name="The Broad Institute Genomics Platform"/>
            <consortium name="The Broad Institute Genome Sequencing Center for Infectious Disease"/>
            <person name="Wu L."/>
            <person name="Ma J."/>
        </authorList>
    </citation>
    <scope>NUCLEOTIDE SEQUENCE [LARGE SCALE GENOMIC DNA]</scope>
    <source>
        <strain evidence="6">CCUG 43117</strain>
    </source>
</reference>
<organism evidence="5 6">
    <name type="scientific">Bosea massiliensis</name>
    <dbReference type="NCBI Taxonomy" id="151419"/>
    <lineage>
        <taxon>Bacteria</taxon>
        <taxon>Pseudomonadati</taxon>
        <taxon>Pseudomonadota</taxon>
        <taxon>Alphaproteobacteria</taxon>
        <taxon>Hyphomicrobiales</taxon>
        <taxon>Boseaceae</taxon>
        <taxon>Bosea</taxon>
    </lineage>
</organism>
<name>A0ABW0NYI4_9HYPH</name>
<feature type="coiled-coil region" evidence="1">
    <location>
        <begin position="256"/>
        <end position="290"/>
    </location>
</feature>
<comment type="caution">
    <text evidence="5">The sequence shown here is derived from an EMBL/GenBank/DDBJ whole genome shotgun (WGS) entry which is preliminary data.</text>
</comment>
<dbReference type="InterPro" id="IPR000014">
    <property type="entry name" value="PAS"/>
</dbReference>
<evidence type="ECO:0000313" key="5">
    <source>
        <dbReference type="EMBL" id="MFC5504649.1"/>
    </source>
</evidence>
<dbReference type="PROSITE" id="PS50885">
    <property type="entry name" value="HAMP"/>
    <property type="match status" value="1"/>
</dbReference>
<dbReference type="PANTHER" id="PTHR44757">
    <property type="entry name" value="DIGUANYLATE CYCLASE DGCP"/>
    <property type="match status" value="1"/>
</dbReference>
<dbReference type="RefSeq" id="WP_377815752.1">
    <property type="nucleotide sequence ID" value="NZ_JBHSLU010000007.1"/>
</dbReference>
<dbReference type="InterPro" id="IPR052155">
    <property type="entry name" value="Biofilm_reg_signaling"/>
</dbReference>
<dbReference type="EMBL" id="JBHSLU010000007">
    <property type="protein sequence ID" value="MFC5504649.1"/>
    <property type="molecule type" value="Genomic_DNA"/>
</dbReference>
<dbReference type="InterPro" id="IPR003660">
    <property type="entry name" value="HAMP_dom"/>
</dbReference>
<accession>A0ABW0NYI4</accession>
<dbReference type="InterPro" id="IPR035965">
    <property type="entry name" value="PAS-like_dom_sf"/>
</dbReference>
<dbReference type="SUPFAM" id="SSF158472">
    <property type="entry name" value="HAMP domain-like"/>
    <property type="match status" value="1"/>
</dbReference>
<feature type="domain" description="HAMP" evidence="4">
    <location>
        <begin position="219"/>
        <end position="272"/>
    </location>
</feature>
<dbReference type="SMART" id="SM00091">
    <property type="entry name" value="PAS"/>
    <property type="match status" value="2"/>
</dbReference>
<keyword evidence="2" id="KW-0812">Transmembrane</keyword>
<evidence type="ECO:0000313" key="6">
    <source>
        <dbReference type="Proteomes" id="UP001596060"/>
    </source>
</evidence>
<sequence>MPRSLIDRLARPLRSSVRLRFQAACALLVVLVLALTTLSVSSLHQQSLYRERLGNATQGAIHAEKANGLVFAAVMESRGVYMSTDPVMVQRFSAALLQRNRELAQQLDSWQRSIRPEDHALFNPVRARIVDFIRFRNELARLATTVGPEAARDWGDNEANRAARAALNEGLEGLAALYSERANGLARMGESIELTKLILIALGSFAVAVVGLTLLLLKTSLVDPMLHITAATDGMAAGKPLHTVPHITRADEIGRLASSVQQLQKVVEQNEKLRKRERAAQREQAAFKDNEAHFVAAINNMAQGLVILDPQTNVVLMNDAYKKIYKLPDSITDKPCSLSDILLHRAEAGLFSGDAPGHVKAIQARIAAGKPTTSFLHLQDGRWIRVVGRSMPGGDWVATHEDFTRLHQVEQMLERIERLFGTVAENIGEAILARDMSNDRYVFVNRAAEILFGMPRSEIMGKTAREIFDRDTAARIDGPAKPGAAKEGSGEAVQSIVTPGNGTRIAGIRHIPASDLEGATHCMVTLIDDRTGRPEQARRLAS</sequence>
<keyword evidence="2" id="KW-1133">Transmembrane helix</keyword>
<dbReference type="PROSITE" id="PS50112">
    <property type="entry name" value="PAS"/>
    <property type="match status" value="1"/>
</dbReference>
<keyword evidence="6" id="KW-1185">Reference proteome</keyword>
<dbReference type="InterPro" id="IPR013767">
    <property type="entry name" value="PAS_fold"/>
</dbReference>
<gene>
    <name evidence="5" type="ORF">ACFPN9_05190</name>
</gene>
<dbReference type="Proteomes" id="UP001596060">
    <property type="component" value="Unassembled WGS sequence"/>
</dbReference>
<keyword evidence="1" id="KW-0175">Coiled coil</keyword>
<evidence type="ECO:0000256" key="2">
    <source>
        <dbReference type="SAM" id="Phobius"/>
    </source>
</evidence>
<dbReference type="Pfam" id="PF00989">
    <property type="entry name" value="PAS"/>
    <property type="match status" value="1"/>
</dbReference>
<feature type="domain" description="PAS" evidence="3">
    <location>
        <begin position="416"/>
        <end position="476"/>
    </location>
</feature>
<keyword evidence="2" id="KW-0472">Membrane</keyword>
<dbReference type="PANTHER" id="PTHR44757:SF2">
    <property type="entry name" value="BIOFILM ARCHITECTURE MAINTENANCE PROTEIN MBAA"/>
    <property type="match status" value="1"/>
</dbReference>
<evidence type="ECO:0000259" key="4">
    <source>
        <dbReference type="PROSITE" id="PS50885"/>
    </source>
</evidence>
<dbReference type="Gene3D" id="6.10.340.10">
    <property type="match status" value="1"/>
</dbReference>
<protein>
    <submittedName>
        <fullName evidence="5">PAS-domain containing protein</fullName>
    </submittedName>
</protein>
<dbReference type="SUPFAM" id="SSF55785">
    <property type="entry name" value="PYP-like sensor domain (PAS domain)"/>
    <property type="match status" value="2"/>
</dbReference>
<proteinExistence type="predicted"/>
<dbReference type="CDD" id="cd00130">
    <property type="entry name" value="PAS"/>
    <property type="match status" value="1"/>
</dbReference>
<evidence type="ECO:0000256" key="1">
    <source>
        <dbReference type="SAM" id="Coils"/>
    </source>
</evidence>